<gene>
    <name evidence="1" type="ORF">NYZ99_04770</name>
</gene>
<keyword evidence="2" id="KW-1185">Reference proteome</keyword>
<protein>
    <submittedName>
        <fullName evidence="1">Uncharacterized protein</fullName>
    </submittedName>
</protein>
<organism evidence="1 2">
    <name type="scientific">Maribacter litopenaei</name>
    <dbReference type="NCBI Taxonomy" id="2976127"/>
    <lineage>
        <taxon>Bacteria</taxon>
        <taxon>Pseudomonadati</taxon>
        <taxon>Bacteroidota</taxon>
        <taxon>Flavobacteriia</taxon>
        <taxon>Flavobacteriales</taxon>
        <taxon>Flavobacteriaceae</taxon>
        <taxon>Maribacter</taxon>
    </lineage>
</organism>
<proteinExistence type="predicted"/>
<sequence length="84" mass="10234">MKIQMCDDCFKKEYSSFPTEKDWLDFDLELTKKLGNGEMRYTEFKADGKRDKDDGEYFYECLTCEQIWKMKDPDYSFRGYFLKV</sequence>
<dbReference type="Proteomes" id="UP001059209">
    <property type="component" value="Chromosome"/>
</dbReference>
<dbReference type="RefSeq" id="WP_260574013.1">
    <property type="nucleotide sequence ID" value="NZ_CP104205.1"/>
</dbReference>
<dbReference type="EMBL" id="CP104205">
    <property type="protein sequence ID" value="UWX55742.1"/>
    <property type="molecule type" value="Genomic_DNA"/>
</dbReference>
<evidence type="ECO:0000313" key="2">
    <source>
        <dbReference type="Proteomes" id="UP001059209"/>
    </source>
</evidence>
<reference evidence="1" key="1">
    <citation type="submission" date="2022-09" db="EMBL/GenBank/DDBJ databases">
        <title>Maribacter litopenaei sp. nov., isolated from the intestinal tract of the Pacific White Shrimp, Litopenaeus vannamei.</title>
        <authorList>
            <person name="Kim S.Y."/>
            <person name="Hwang C.Y."/>
        </authorList>
    </citation>
    <scope>NUCLEOTIDE SEQUENCE</scope>
    <source>
        <strain evidence="1">HL-LV01</strain>
    </source>
</reference>
<evidence type="ECO:0000313" key="1">
    <source>
        <dbReference type="EMBL" id="UWX55742.1"/>
    </source>
</evidence>
<accession>A0ABY5YBQ1</accession>
<name>A0ABY5YBQ1_9FLAO</name>